<dbReference type="SUPFAM" id="SSF53901">
    <property type="entry name" value="Thiolase-like"/>
    <property type="match status" value="2"/>
</dbReference>
<gene>
    <name evidence="7" type="ORF">DFJ67_7070</name>
</gene>
<name>A0A3D9ZUD6_9ACTN</name>
<feature type="binding site" evidence="4">
    <location>
        <position position="280"/>
    </location>
    <ligand>
        <name>(3S)-3-hydroxy-3-methylglutaryl-CoA</name>
        <dbReference type="ChEBI" id="CHEBI:43074"/>
    </ligand>
</feature>
<dbReference type="PANTHER" id="PTHR43323:SF2">
    <property type="entry name" value="HYDROXYMETHYLGLUTARYL-COA SYNTHASE"/>
    <property type="match status" value="1"/>
</dbReference>
<dbReference type="AlphaFoldDB" id="A0A3D9ZUD6"/>
<dbReference type="Proteomes" id="UP000256913">
    <property type="component" value="Unassembled WGS sequence"/>
</dbReference>
<feature type="domain" description="Hydroxymethylglutaryl-coenzyme A synthase C-terminal" evidence="6">
    <location>
        <begin position="264"/>
        <end position="325"/>
    </location>
</feature>
<feature type="domain" description="Hydroxymethylglutaryl-coenzyme A synthase C-terminal" evidence="6">
    <location>
        <begin position="179"/>
        <end position="252"/>
    </location>
</feature>
<comment type="similarity">
    <text evidence="1">Belongs to the thiolase-like superfamily. HMG-CoA synthase family.</text>
</comment>
<dbReference type="Pfam" id="PF01154">
    <property type="entry name" value="HMG_CoA_synt_N"/>
    <property type="match status" value="1"/>
</dbReference>
<dbReference type="EMBL" id="QUMQ01000001">
    <property type="protein sequence ID" value="REG00999.1"/>
    <property type="molecule type" value="Genomic_DNA"/>
</dbReference>
<comment type="caution">
    <text evidence="7">The sequence shown here is derived from an EMBL/GenBank/DDBJ whole genome shotgun (WGS) entry which is preliminary data.</text>
</comment>
<evidence type="ECO:0000256" key="4">
    <source>
        <dbReference type="PIRSR" id="PIRSR611554-2"/>
    </source>
</evidence>
<evidence type="ECO:0000313" key="7">
    <source>
        <dbReference type="EMBL" id="REG00999.1"/>
    </source>
</evidence>
<dbReference type="RefSeq" id="WP_116072938.1">
    <property type="nucleotide sequence ID" value="NZ_BONB01000010.1"/>
</dbReference>
<evidence type="ECO:0000259" key="5">
    <source>
        <dbReference type="Pfam" id="PF01154"/>
    </source>
</evidence>
<feature type="binding site" evidence="4">
    <location>
        <position position="246"/>
    </location>
    <ligand>
        <name>(3S)-3-hydroxy-3-methylglutaryl-CoA</name>
        <dbReference type="ChEBI" id="CHEBI:43074"/>
    </ligand>
</feature>
<reference evidence="7 8" key="1">
    <citation type="submission" date="2018-08" db="EMBL/GenBank/DDBJ databases">
        <title>Sequencing the genomes of 1000 actinobacteria strains.</title>
        <authorList>
            <person name="Klenk H.-P."/>
        </authorList>
    </citation>
    <scope>NUCLEOTIDE SEQUENCE [LARGE SCALE GENOMIC DNA]</scope>
    <source>
        <strain evidence="7 8">DSM 44099</strain>
    </source>
</reference>
<dbReference type="CDD" id="cd00827">
    <property type="entry name" value="init_cond_enzymes"/>
    <property type="match status" value="1"/>
</dbReference>
<dbReference type="NCBIfam" id="TIGR01835">
    <property type="entry name" value="HMG-CoA-S_prok"/>
    <property type="match status" value="1"/>
</dbReference>
<dbReference type="InterPro" id="IPR013746">
    <property type="entry name" value="HMG_CoA_synt_C_dom"/>
</dbReference>
<evidence type="ECO:0000259" key="6">
    <source>
        <dbReference type="Pfam" id="PF08540"/>
    </source>
</evidence>
<sequence>MPSEIAIGIHDLSIASTQYMLTHATLAAQNGANLGKYERGIGQRSMSMPALDEDIVTMAAAAAAPILQRHSADRIRTVVFATESAVDQAKAAGIHVHSLLGLPSATRVVELKQACYGGTAGLQFAVSLVHRDPAEQVLVIASDLSKYDLGSPGEATQGAAAVAMLVSAAPALVRVDEPSGLFTADVMDFWRPNYRTTALVDGRESISAYLQAVEGTWKDYTERGGRSLGEFSAFCYHQPFTKMAHKAHVHLLNYCGREVDTGAVDRAVGPTTAYNAVIGNSYTASMYLGLAALLDNADDLSNRTIGFLSYGSGAVAEFFAGTVTPGYRAHLRSAAHRAVISRRQEIDYARYRAIHEHAFPVDGGNYPVPRETTGPFRLAGLSGHKRIYELTSNPHLEA</sequence>
<dbReference type="OrthoDB" id="9769523at2"/>
<feature type="binding site" evidence="4">
    <location>
        <position position="147"/>
    </location>
    <ligand>
        <name>(3S)-3-hydroxy-3-methylglutaryl-CoA</name>
        <dbReference type="ChEBI" id="CHEBI:43074"/>
    </ligand>
</feature>
<proteinExistence type="inferred from homology"/>
<evidence type="ECO:0000256" key="1">
    <source>
        <dbReference type="ARBA" id="ARBA00007061"/>
    </source>
</evidence>
<protein>
    <submittedName>
        <fullName evidence="7">Hydroxymethylglutaryl-CoA synthase</fullName>
    </submittedName>
</protein>
<feature type="active site" description="Proton donor/acceptor" evidence="3">
    <location>
        <position position="83"/>
    </location>
</feature>
<evidence type="ECO:0000256" key="2">
    <source>
        <dbReference type="ARBA" id="ARBA00022679"/>
    </source>
</evidence>
<dbReference type="GO" id="GO:0004421">
    <property type="term" value="F:hydroxymethylglutaryl-CoA synthase activity"/>
    <property type="evidence" value="ECO:0007669"/>
    <property type="project" value="InterPro"/>
</dbReference>
<dbReference type="InterPro" id="IPR016039">
    <property type="entry name" value="Thiolase-like"/>
</dbReference>
<dbReference type="InterPro" id="IPR013528">
    <property type="entry name" value="HMG_CoA_synth_N"/>
</dbReference>
<evidence type="ECO:0000313" key="8">
    <source>
        <dbReference type="Proteomes" id="UP000256913"/>
    </source>
</evidence>
<keyword evidence="2" id="KW-0808">Transferase</keyword>
<dbReference type="Gene3D" id="3.40.47.10">
    <property type="match status" value="2"/>
</dbReference>
<evidence type="ECO:0000256" key="3">
    <source>
        <dbReference type="PIRSR" id="PIRSR611554-1"/>
    </source>
</evidence>
<accession>A0A3D9ZUD6</accession>
<organism evidence="7 8">
    <name type="scientific">Asanoa ferruginea</name>
    <dbReference type="NCBI Taxonomy" id="53367"/>
    <lineage>
        <taxon>Bacteria</taxon>
        <taxon>Bacillati</taxon>
        <taxon>Actinomycetota</taxon>
        <taxon>Actinomycetes</taxon>
        <taxon>Micromonosporales</taxon>
        <taxon>Micromonosporaceae</taxon>
        <taxon>Asanoa</taxon>
    </lineage>
</organism>
<feature type="active site" description="Proton donor/acceptor" evidence="3">
    <location>
        <position position="237"/>
    </location>
</feature>
<keyword evidence="8" id="KW-1185">Reference proteome</keyword>
<dbReference type="Pfam" id="PF08540">
    <property type="entry name" value="HMG_CoA_synt_C"/>
    <property type="match status" value="2"/>
</dbReference>
<dbReference type="InterPro" id="IPR011554">
    <property type="entry name" value="HMG_CoA_synthase_prok"/>
</dbReference>
<dbReference type="GO" id="GO:0006084">
    <property type="term" value="P:acetyl-CoA metabolic process"/>
    <property type="evidence" value="ECO:0007669"/>
    <property type="project" value="InterPro"/>
</dbReference>
<feature type="domain" description="Hydroxymethylglutaryl-coenzyme A synthase N-terminal" evidence="5">
    <location>
        <begin position="7"/>
        <end position="167"/>
    </location>
</feature>
<dbReference type="PANTHER" id="PTHR43323">
    <property type="entry name" value="3-HYDROXY-3-METHYLGLUTARYL COENZYME A SYNTHASE"/>
    <property type="match status" value="1"/>
</dbReference>
<feature type="active site" description="Acyl-thioester intermediate" evidence="3">
    <location>
        <position position="115"/>
    </location>
</feature>